<reference evidence="2 3" key="1">
    <citation type="submission" date="2016-01" db="EMBL/GenBank/DDBJ databases">
        <title>The new phylogeny of the genus Mycobacterium.</title>
        <authorList>
            <person name="Tarcisio F."/>
            <person name="Conor M."/>
            <person name="Antonella G."/>
            <person name="Elisabetta G."/>
            <person name="Giulia F.S."/>
            <person name="Sara T."/>
            <person name="Anna F."/>
            <person name="Clotilde B."/>
            <person name="Roberto B."/>
            <person name="Veronica D.S."/>
            <person name="Fabio R."/>
            <person name="Monica P."/>
            <person name="Olivier J."/>
            <person name="Enrico T."/>
            <person name="Nicola S."/>
        </authorList>
    </citation>
    <scope>NUCLEOTIDE SEQUENCE [LARGE SCALE GENOMIC DNA]</scope>
    <source>
        <strain evidence="2 3">DSM 45731</strain>
    </source>
</reference>
<feature type="transmembrane region" description="Helical" evidence="1">
    <location>
        <begin position="79"/>
        <end position="96"/>
    </location>
</feature>
<organism evidence="2 3">
    <name type="scientific">Mycobacterium fragae</name>
    <dbReference type="NCBI Taxonomy" id="1260918"/>
    <lineage>
        <taxon>Bacteria</taxon>
        <taxon>Bacillati</taxon>
        <taxon>Actinomycetota</taxon>
        <taxon>Actinomycetes</taxon>
        <taxon>Mycobacteriales</taxon>
        <taxon>Mycobacteriaceae</taxon>
        <taxon>Mycobacterium</taxon>
    </lineage>
</organism>
<comment type="caution">
    <text evidence="2">The sequence shown here is derived from an EMBL/GenBank/DDBJ whole genome shotgun (WGS) entry which is preliminary data.</text>
</comment>
<dbReference type="OrthoDB" id="74134at2"/>
<evidence type="ECO:0000313" key="2">
    <source>
        <dbReference type="EMBL" id="ORV59190.1"/>
    </source>
</evidence>
<evidence type="ECO:0000313" key="3">
    <source>
        <dbReference type="Proteomes" id="UP000194000"/>
    </source>
</evidence>
<keyword evidence="3" id="KW-1185">Reference proteome</keyword>
<feature type="transmembrane region" description="Helical" evidence="1">
    <location>
        <begin position="12"/>
        <end position="34"/>
    </location>
</feature>
<sequence length="144" mass="15744">MKLTNVPLRVGMWFLVFVELAVGVVATLTPRVFYDDVPWVSLAPPFSEHLMRDYGAMNLALGVVSLVAAITMEQLMVRVALVAYLVFAVPHLVFHVTHHQHYTATEAITETTALVIAALLPVVLLALTGERPRVGGRADRPSVS</sequence>
<dbReference type="AlphaFoldDB" id="A0A1X1UQS9"/>
<feature type="transmembrane region" description="Helical" evidence="1">
    <location>
        <begin position="54"/>
        <end position="72"/>
    </location>
</feature>
<proteinExistence type="predicted"/>
<evidence type="ECO:0008006" key="4">
    <source>
        <dbReference type="Google" id="ProtNLM"/>
    </source>
</evidence>
<dbReference type="EMBL" id="LQOW01000025">
    <property type="protein sequence ID" value="ORV59190.1"/>
    <property type="molecule type" value="Genomic_DNA"/>
</dbReference>
<keyword evidence="1" id="KW-0812">Transmembrane</keyword>
<dbReference type="Proteomes" id="UP000194000">
    <property type="component" value="Unassembled WGS sequence"/>
</dbReference>
<accession>A0A1X1UQS9</accession>
<gene>
    <name evidence="2" type="ORF">AWC06_17610</name>
</gene>
<keyword evidence="1" id="KW-0472">Membrane</keyword>
<feature type="transmembrane region" description="Helical" evidence="1">
    <location>
        <begin position="108"/>
        <end position="127"/>
    </location>
</feature>
<protein>
    <recommendedName>
        <fullName evidence="4">DoxX family protein</fullName>
    </recommendedName>
</protein>
<name>A0A1X1UQS9_9MYCO</name>
<dbReference type="STRING" id="1260918.AWC06_17610"/>
<dbReference type="RefSeq" id="WP_085198277.1">
    <property type="nucleotide sequence ID" value="NZ_JACKVI010000014.1"/>
</dbReference>
<evidence type="ECO:0000256" key="1">
    <source>
        <dbReference type="SAM" id="Phobius"/>
    </source>
</evidence>
<keyword evidence="1" id="KW-1133">Transmembrane helix</keyword>